<evidence type="ECO:0000256" key="2">
    <source>
        <dbReference type="SAM" id="Phobius"/>
    </source>
</evidence>
<feature type="domain" description="Nucleotide-diphospho-sugar transferase" evidence="3">
    <location>
        <begin position="408"/>
        <end position="628"/>
    </location>
</feature>
<name>A0ABD1IA68_SALDI</name>
<feature type="compositionally biased region" description="Basic and acidic residues" evidence="1">
    <location>
        <begin position="642"/>
        <end position="652"/>
    </location>
</feature>
<feature type="region of interest" description="Disordered" evidence="1">
    <location>
        <begin position="794"/>
        <end position="813"/>
    </location>
</feature>
<feature type="region of interest" description="Disordered" evidence="1">
    <location>
        <begin position="625"/>
        <end position="659"/>
    </location>
</feature>
<dbReference type="InterPro" id="IPR025322">
    <property type="entry name" value="PADRE_dom"/>
</dbReference>
<sequence>MDMDMHFLSSIYNKKILQSGLWLVWMCGFFLIGVSFYGTQMLKMKKPSGSTIPTITIFTAPRPFVGSIGERQTLAVRSWLGLSEHINVVLFSQDPSVSSFATSIGSRISVETKIDFTFLGTPFFHSMVARSLSSSSDISVLIDPDTILMADLFSTLRYAHKLDQDWLLFASSRNASTFPFSLQSDDGMQKLQAFLVQEASCGEKMLIAWNNGDLPLHKGVLPPFLFGKGVHNHWLVTEALVSDFRLVINATLTVSSFYLSEPDQERSWELAGNSLLGRSYGSFSFDEPNYTNSFRLSTCGGNYLFTNTDHSAAYWQGYSRPLNLRNKCLFLSTQKELLDCVEAVKSSREGCFKREALSVTNGITLPMSMESLLAMQADQNKTILLGIAGSSYKDMLMSWVCRLRYLQIPNFLVCALDDEVYDFSVLQGVPVIKCATPPTNISFDDCHFGSECFQKVTKVKSRMVLQILELGYNVLLSDVDVYWFKNPLDYLTSFGPGVLVAQSDEYNVTGAINLPRRLNSGFYYAHSDSATIAALAKVVQHAAYSNLSEQPSFYDTLCGEGGSYRLGDGQCMDPETNLQVHFLNRDLFPNGAYRGLWEEEDTKKACEERGCFVLHNNWINGRKKKLERQSTASPAVHNTCKRKQEVREETTSHSRSVSRQMKDVMVRVVHAGGRVEMYHTRIRASELIRKYPDFCITTPQVFNCPQESVLTADDVLLPGQKYFLMRRTSVEKLKRRHSARGRARGIEEAGDVSFEESTSSAQELFVSTERRADSASKKSVKEKRPFVPPIQKPKLWKESDWEPSLDSIQELSP</sequence>
<evidence type="ECO:0000313" key="5">
    <source>
        <dbReference type="Proteomes" id="UP001567538"/>
    </source>
</evidence>
<dbReference type="Pfam" id="PF14009">
    <property type="entry name" value="PADRE"/>
    <property type="match status" value="1"/>
</dbReference>
<keyword evidence="2" id="KW-0812">Transmembrane</keyword>
<accession>A0ABD1IA68</accession>
<dbReference type="EMBL" id="JBEAFC010000003">
    <property type="protein sequence ID" value="KAL1565620.1"/>
    <property type="molecule type" value="Genomic_DNA"/>
</dbReference>
<keyword evidence="2" id="KW-1133">Transmembrane helix</keyword>
<keyword evidence="5" id="KW-1185">Reference proteome</keyword>
<dbReference type="InterPro" id="IPR005069">
    <property type="entry name" value="Nucl-diP-sugar_transferase"/>
</dbReference>
<evidence type="ECO:0000259" key="3">
    <source>
        <dbReference type="Pfam" id="PF03407"/>
    </source>
</evidence>
<comment type="caution">
    <text evidence="4">The sequence shown here is derived from an EMBL/GenBank/DDBJ whole genome shotgun (WGS) entry which is preliminary data.</text>
</comment>
<dbReference type="Pfam" id="PF03407">
    <property type="entry name" value="Nucleotid_trans"/>
    <property type="match status" value="1"/>
</dbReference>
<reference evidence="4 5" key="1">
    <citation type="submission" date="2024-06" db="EMBL/GenBank/DDBJ databases">
        <title>A chromosome level genome sequence of Diviner's sage (Salvia divinorum).</title>
        <authorList>
            <person name="Ford S.A."/>
            <person name="Ro D.-K."/>
            <person name="Ness R.W."/>
            <person name="Phillips M.A."/>
        </authorList>
    </citation>
    <scope>NUCLEOTIDE SEQUENCE [LARGE SCALE GENOMIC DNA]</scope>
    <source>
        <strain evidence="4">SAF-2024a</strain>
        <tissue evidence="4">Leaf</tissue>
    </source>
</reference>
<feature type="region of interest" description="Disordered" evidence="1">
    <location>
        <begin position="765"/>
        <end position="786"/>
    </location>
</feature>
<proteinExistence type="predicted"/>
<dbReference type="PANTHER" id="PTHR47483">
    <property type="entry name" value="BETA-ARABINOFURANOSYLTRANSFERASE RAY1"/>
    <property type="match status" value="1"/>
</dbReference>
<dbReference type="Proteomes" id="UP001567538">
    <property type="component" value="Unassembled WGS sequence"/>
</dbReference>
<evidence type="ECO:0000313" key="4">
    <source>
        <dbReference type="EMBL" id="KAL1565620.1"/>
    </source>
</evidence>
<protein>
    <submittedName>
        <fullName evidence="4">Beta-arabinofuranosyltransferase RAY1 isoform X1</fullName>
    </submittedName>
</protein>
<dbReference type="InterPro" id="IPR044575">
    <property type="entry name" value="RAY1-like"/>
</dbReference>
<organism evidence="4 5">
    <name type="scientific">Salvia divinorum</name>
    <name type="common">Maria pastora</name>
    <name type="synonym">Diviner's sage</name>
    <dbReference type="NCBI Taxonomy" id="28513"/>
    <lineage>
        <taxon>Eukaryota</taxon>
        <taxon>Viridiplantae</taxon>
        <taxon>Streptophyta</taxon>
        <taxon>Embryophyta</taxon>
        <taxon>Tracheophyta</taxon>
        <taxon>Spermatophyta</taxon>
        <taxon>Magnoliopsida</taxon>
        <taxon>eudicotyledons</taxon>
        <taxon>Gunneridae</taxon>
        <taxon>Pentapetalae</taxon>
        <taxon>asterids</taxon>
        <taxon>lamiids</taxon>
        <taxon>Lamiales</taxon>
        <taxon>Lamiaceae</taxon>
        <taxon>Nepetoideae</taxon>
        <taxon>Mentheae</taxon>
        <taxon>Salviinae</taxon>
        <taxon>Salvia</taxon>
        <taxon>Salvia subgen. Calosphace</taxon>
    </lineage>
</organism>
<feature type="transmembrane region" description="Helical" evidence="2">
    <location>
        <begin position="20"/>
        <end position="38"/>
    </location>
</feature>
<dbReference type="AlphaFoldDB" id="A0ABD1IA68"/>
<evidence type="ECO:0000256" key="1">
    <source>
        <dbReference type="SAM" id="MobiDB-lite"/>
    </source>
</evidence>
<gene>
    <name evidence="4" type="ORF">AAHA92_07810</name>
</gene>
<dbReference type="PANTHER" id="PTHR47483:SF1">
    <property type="entry name" value="BETA-ARABINOFURANOSYLTRANSFERASE RAY1"/>
    <property type="match status" value="1"/>
</dbReference>
<keyword evidence="2" id="KW-0472">Membrane</keyword>